<feature type="signal peptide" evidence="1">
    <location>
        <begin position="1"/>
        <end position="20"/>
    </location>
</feature>
<dbReference type="OrthoDB" id="1437459at2"/>
<dbReference type="InterPro" id="IPR012674">
    <property type="entry name" value="Calycin"/>
</dbReference>
<accession>A0A4U3L396</accession>
<evidence type="ECO:0000313" key="2">
    <source>
        <dbReference type="EMBL" id="TKK69400.1"/>
    </source>
</evidence>
<organism evidence="2 3">
    <name type="scientific">Ilyomonas limi</name>
    <dbReference type="NCBI Taxonomy" id="2575867"/>
    <lineage>
        <taxon>Bacteria</taxon>
        <taxon>Pseudomonadati</taxon>
        <taxon>Bacteroidota</taxon>
        <taxon>Chitinophagia</taxon>
        <taxon>Chitinophagales</taxon>
        <taxon>Chitinophagaceae</taxon>
        <taxon>Ilyomonas</taxon>
    </lineage>
</organism>
<dbReference type="RefSeq" id="WP_137261396.1">
    <property type="nucleotide sequence ID" value="NZ_SZQL01000005.1"/>
</dbReference>
<keyword evidence="1" id="KW-0732">Signal</keyword>
<protein>
    <submittedName>
        <fullName evidence="2">DUF1794 domain-containing protein</fullName>
    </submittedName>
</protein>
<keyword evidence="3" id="KW-1185">Reference proteome</keyword>
<name>A0A4U3L396_9BACT</name>
<dbReference type="AlphaFoldDB" id="A0A4U3L396"/>
<proteinExistence type="predicted"/>
<evidence type="ECO:0000256" key="1">
    <source>
        <dbReference type="SAM" id="SignalP"/>
    </source>
</evidence>
<feature type="chain" id="PRO_5020948300" evidence="1">
    <location>
        <begin position="21"/>
        <end position="179"/>
    </location>
</feature>
<dbReference type="Gene3D" id="2.40.128.20">
    <property type="match status" value="1"/>
</dbReference>
<gene>
    <name evidence="2" type="ORF">FC093_08785</name>
</gene>
<sequence length="179" mass="20471">MKKGALLLLGLIVFVTASFAQETKAQSQQAAMQQLRWLVGRWSGTSEVNVNDSKQITYVQEIITPMLNNTIFTVSARGTALDSATNKMTQVYSSFGVISYNVKDKQYRWRTWRNPGDSYDEANFKVGENSFEFISNENGGYMRYKANLNENGQWVETGEYSKDKQTWGLFINMTLNKKR</sequence>
<dbReference type="Proteomes" id="UP000305848">
    <property type="component" value="Unassembled WGS sequence"/>
</dbReference>
<reference evidence="2 3" key="1">
    <citation type="submission" date="2019-05" db="EMBL/GenBank/DDBJ databases">
        <title>Panacibacter sp. strain 17mud1-8 Genome sequencing and assembly.</title>
        <authorList>
            <person name="Chhetri G."/>
        </authorList>
    </citation>
    <scope>NUCLEOTIDE SEQUENCE [LARGE SCALE GENOMIC DNA]</scope>
    <source>
        <strain evidence="2 3">17mud1-8</strain>
    </source>
</reference>
<dbReference type="EMBL" id="SZQL01000005">
    <property type="protein sequence ID" value="TKK69400.1"/>
    <property type="molecule type" value="Genomic_DNA"/>
</dbReference>
<comment type="caution">
    <text evidence="2">The sequence shown here is derived from an EMBL/GenBank/DDBJ whole genome shotgun (WGS) entry which is preliminary data.</text>
</comment>
<evidence type="ECO:0000313" key="3">
    <source>
        <dbReference type="Proteomes" id="UP000305848"/>
    </source>
</evidence>